<evidence type="ECO:0000313" key="2">
    <source>
        <dbReference type="EMBL" id="JAE22735.1"/>
    </source>
</evidence>
<accession>A0A0A9GCC5</accession>
<reference evidence="2" key="1">
    <citation type="submission" date="2014-09" db="EMBL/GenBank/DDBJ databases">
        <authorList>
            <person name="Magalhaes I.L.F."/>
            <person name="Oliveira U."/>
            <person name="Santos F.R."/>
            <person name="Vidigal T.H.D.A."/>
            <person name="Brescovit A.D."/>
            <person name="Santos A.J."/>
        </authorList>
    </citation>
    <scope>NUCLEOTIDE SEQUENCE</scope>
    <source>
        <tissue evidence="2">Shoot tissue taken approximately 20 cm above the soil surface</tissue>
    </source>
</reference>
<sequence length="99" mass="11593">MLAHSFIVVFITFSQRTLPQLNAELTWLSTPLLAVLKESDDLNDHNVTTFNKTTKSLHLYKLKELITPKEMLFVICFEKYFIYHCPSSKQNCIHSQERC</sequence>
<proteinExistence type="predicted"/>
<evidence type="ECO:0008006" key="3">
    <source>
        <dbReference type="Google" id="ProtNLM"/>
    </source>
</evidence>
<feature type="signal peptide" evidence="1">
    <location>
        <begin position="1"/>
        <end position="19"/>
    </location>
</feature>
<reference evidence="2" key="2">
    <citation type="journal article" date="2015" name="Data Brief">
        <title>Shoot transcriptome of the giant reed, Arundo donax.</title>
        <authorList>
            <person name="Barrero R.A."/>
            <person name="Guerrero F.D."/>
            <person name="Moolhuijzen P."/>
            <person name="Goolsby J.A."/>
            <person name="Tidwell J."/>
            <person name="Bellgard S.E."/>
            <person name="Bellgard M.I."/>
        </authorList>
    </citation>
    <scope>NUCLEOTIDE SEQUENCE</scope>
    <source>
        <tissue evidence="2">Shoot tissue taken approximately 20 cm above the soil surface</tissue>
    </source>
</reference>
<keyword evidence="1" id="KW-0732">Signal</keyword>
<dbReference type="EMBL" id="GBRH01175161">
    <property type="protein sequence ID" value="JAE22735.1"/>
    <property type="molecule type" value="Transcribed_RNA"/>
</dbReference>
<protein>
    <recommendedName>
        <fullName evidence="3">Secreted protein</fullName>
    </recommendedName>
</protein>
<organism evidence="2">
    <name type="scientific">Arundo donax</name>
    <name type="common">Giant reed</name>
    <name type="synonym">Donax arundinaceus</name>
    <dbReference type="NCBI Taxonomy" id="35708"/>
    <lineage>
        <taxon>Eukaryota</taxon>
        <taxon>Viridiplantae</taxon>
        <taxon>Streptophyta</taxon>
        <taxon>Embryophyta</taxon>
        <taxon>Tracheophyta</taxon>
        <taxon>Spermatophyta</taxon>
        <taxon>Magnoliopsida</taxon>
        <taxon>Liliopsida</taxon>
        <taxon>Poales</taxon>
        <taxon>Poaceae</taxon>
        <taxon>PACMAD clade</taxon>
        <taxon>Arundinoideae</taxon>
        <taxon>Arundineae</taxon>
        <taxon>Arundo</taxon>
    </lineage>
</organism>
<evidence type="ECO:0000256" key="1">
    <source>
        <dbReference type="SAM" id="SignalP"/>
    </source>
</evidence>
<dbReference type="AlphaFoldDB" id="A0A0A9GCC5"/>
<name>A0A0A9GCC5_ARUDO</name>
<feature type="chain" id="PRO_5002062528" description="Secreted protein" evidence="1">
    <location>
        <begin position="20"/>
        <end position="99"/>
    </location>
</feature>